<dbReference type="Gene3D" id="3.40.50.720">
    <property type="entry name" value="NAD(P)-binding Rossmann-like Domain"/>
    <property type="match status" value="3"/>
</dbReference>
<dbReference type="InterPro" id="IPR016036">
    <property type="entry name" value="Malonyl_transacylase_ACP-bd"/>
</dbReference>
<dbReference type="Pfam" id="PF08659">
    <property type="entry name" value="KR"/>
    <property type="match status" value="1"/>
</dbReference>
<dbReference type="Gene3D" id="3.30.70.3290">
    <property type="match status" value="1"/>
</dbReference>
<dbReference type="Pfam" id="PF00109">
    <property type="entry name" value="ketoacyl-synt"/>
    <property type="match status" value="1"/>
</dbReference>
<dbReference type="Pfam" id="PF00668">
    <property type="entry name" value="Condensation"/>
    <property type="match status" value="1"/>
</dbReference>
<dbReference type="Pfam" id="PF14765">
    <property type="entry name" value="PS-DH"/>
    <property type="match status" value="1"/>
</dbReference>
<dbReference type="InterPro" id="IPR050091">
    <property type="entry name" value="PKS_NRPS_Biosynth_Enz"/>
</dbReference>
<dbReference type="CDD" id="cd05930">
    <property type="entry name" value="A_NRPS"/>
    <property type="match status" value="1"/>
</dbReference>
<dbReference type="SMART" id="SM00823">
    <property type="entry name" value="PKS_PP"/>
    <property type="match status" value="2"/>
</dbReference>
<feature type="compositionally biased region" description="Polar residues" evidence="7">
    <location>
        <begin position="2535"/>
        <end position="2557"/>
    </location>
</feature>
<dbReference type="InterPro" id="IPR020845">
    <property type="entry name" value="AMP-binding_CS"/>
</dbReference>
<dbReference type="GO" id="GO:0006633">
    <property type="term" value="P:fatty acid biosynthetic process"/>
    <property type="evidence" value="ECO:0007669"/>
    <property type="project" value="InterPro"/>
</dbReference>
<dbReference type="InterPro" id="IPR018201">
    <property type="entry name" value="Ketoacyl_synth_AS"/>
</dbReference>
<dbReference type="Proteomes" id="UP000191408">
    <property type="component" value="Unassembled WGS sequence"/>
</dbReference>
<dbReference type="SMART" id="SM00826">
    <property type="entry name" value="PKS_DH"/>
    <property type="match status" value="1"/>
</dbReference>
<evidence type="ECO:0000259" key="8">
    <source>
        <dbReference type="PROSITE" id="PS50075"/>
    </source>
</evidence>
<dbReference type="PROSITE" id="PS00606">
    <property type="entry name" value="KS3_1"/>
    <property type="match status" value="1"/>
</dbReference>
<dbReference type="GO" id="GO:1901336">
    <property type="term" value="P:lactone biosynthetic process"/>
    <property type="evidence" value="ECO:0007669"/>
    <property type="project" value="UniProtKB-ARBA"/>
</dbReference>
<keyword evidence="2" id="KW-0597">Phosphoprotein</keyword>
<gene>
    <name evidence="11" type="ORF">PENPOL_c007G02917</name>
</gene>
<accession>A0A1V6NJA6</accession>
<feature type="domain" description="Ketosynthase family 3 (KS3)" evidence="9">
    <location>
        <begin position="8"/>
        <end position="436"/>
    </location>
</feature>
<evidence type="ECO:0000313" key="12">
    <source>
        <dbReference type="Proteomes" id="UP000191408"/>
    </source>
</evidence>
<evidence type="ECO:0000259" key="9">
    <source>
        <dbReference type="PROSITE" id="PS52004"/>
    </source>
</evidence>
<dbReference type="InterPro" id="IPR000873">
    <property type="entry name" value="AMP-dep_synth/lig_dom"/>
</dbReference>
<feature type="region of interest" description="N-terminal hotdog fold" evidence="6">
    <location>
        <begin position="961"/>
        <end position="1096"/>
    </location>
</feature>
<dbReference type="Gene3D" id="1.10.1200.10">
    <property type="entry name" value="ACP-like"/>
    <property type="match status" value="2"/>
</dbReference>
<dbReference type="Gene3D" id="3.40.50.12780">
    <property type="entry name" value="N-terminal domain of ligase-like"/>
    <property type="match status" value="1"/>
</dbReference>
<dbReference type="InterPro" id="IPR001242">
    <property type="entry name" value="Condensation_dom"/>
</dbReference>
<dbReference type="Pfam" id="PF00550">
    <property type="entry name" value="PP-binding"/>
    <property type="match status" value="1"/>
</dbReference>
<evidence type="ECO:0000256" key="6">
    <source>
        <dbReference type="PROSITE-ProRule" id="PRU01363"/>
    </source>
</evidence>
<dbReference type="InterPro" id="IPR016035">
    <property type="entry name" value="Acyl_Trfase/lysoPLipase"/>
</dbReference>
<dbReference type="GO" id="GO:0016874">
    <property type="term" value="F:ligase activity"/>
    <property type="evidence" value="ECO:0007669"/>
    <property type="project" value="UniProtKB-KW"/>
</dbReference>
<evidence type="ECO:0000313" key="11">
    <source>
        <dbReference type="EMBL" id="OQD64783.1"/>
    </source>
</evidence>
<dbReference type="InterPro" id="IPR045851">
    <property type="entry name" value="AMP-bd_C_sf"/>
</dbReference>
<dbReference type="CDD" id="cd00833">
    <property type="entry name" value="PKS"/>
    <property type="match status" value="1"/>
</dbReference>
<dbReference type="PANTHER" id="PTHR43775:SF20">
    <property type="entry name" value="HYBRID PKS-NRPS SYNTHETASE APDA"/>
    <property type="match status" value="1"/>
</dbReference>
<keyword evidence="3" id="KW-0436">Ligase</keyword>
<evidence type="ECO:0000256" key="4">
    <source>
        <dbReference type="ARBA" id="ARBA00022679"/>
    </source>
</evidence>
<dbReference type="SMART" id="SM00825">
    <property type="entry name" value="PKS_KS"/>
    <property type="match status" value="1"/>
</dbReference>
<dbReference type="PROSITE" id="PS00455">
    <property type="entry name" value="AMP_BINDING"/>
    <property type="match status" value="1"/>
</dbReference>
<dbReference type="Pfam" id="PF00698">
    <property type="entry name" value="Acyl_transf_1"/>
    <property type="match status" value="1"/>
</dbReference>
<dbReference type="Gene3D" id="3.30.300.30">
    <property type="match status" value="1"/>
</dbReference>
<feature type="compositionally biased region" description="Basic and acidic residues" evidence="7">
    <location>
        <begin position="2512"/>
        <end position="2531"/>
    </location>
</feature>
<dbReference type="InterPro" id="IPR014030">
    <property type="entry name" value="Ketoacyl_synth_N"/>
</dbReference>
<dbReference type="SUPFAM" id="SSF51735">
    <property type="entry name" value="NAD(P)-binding Rossmann-fold domains"/>
    <property type="match status" value="3"/>
</dbReference>
<name>A0A1V6NJA6_PENPO</name>
<protein>
    <recommendedName>
        <fullName evidence="13">Carrier domain-containing protein</fullName>
    </recommendedName>
</protein>
<dbReference type="SUPFAM" id="SSF52151">
    <property type="entry name" value="FabD/lysophospholipase-like"/>
    <property type="match status" value="1"/>
</dbReference>
<evidence type="ECO:0000256" key="3">
    <source>
        <dbReference type="ARBA" id="ARBA00022598"/>
    </source>
</evidence>
<evidence type="ECO:0000256" key="5">
    <source>
        <dbReference type="ARBA" id="ARBA00029443"/>
    </source>
</evidence>
<dbReference type="Pfam" id="PF23297">
    <property type="entry name" value="ACP_SdgA_C"/>
    <property type="match status" value="1"/>
</dbReference>
<dbReference type="InterPro" id="IPR009081">
    <property type="entry name" value="PP-bd_ACP"/>
</dbReference>
<dbReference type="SUPFAM" id="SSF53335">
    <property type="entry name" value="S-adenosyl-L-methionine-dependent methyltransferases"/>
    <property type="match status" value="1"/>
</dbReference>
<dbReference type="PROSITE" id="PS50075">
    <property type="entry name" value="CARRIER"/>
    <property type="match status" value="2"/>
</dbReference>
<dbReference type="CDD" id="cd19532">
    <property type="entry name" value="C_PKS-NRPS"/>
    <property type="match status" value="1"/>
</dbReference>
<dbReference type="InterPro" id="IPR013120">
    <property type="entry name" value="FAR_NAD-bd"/>
</dbReference>
<dbReference type="SUPFAM" id="SSF55048">
    <property type="entry name" value="Probable ACP-binding domain of malonyl-CoA ACP transacylase"/>
    <property type="match status" value="1"/>
</dbReference>
<dbReference type="PROSITE" id="PS52004">
    <property type="entry name" value="KS3_2"/>
    <property type="match status" value="1"/>
</dbReference>
<dbReference type="InterPro" id="IPR036291">
    <property type="entry name" value="NAD(P)-bd_dom_sf"/>
</dbReference>
<feature type="domain" description="Carrier" evidence="8">
    <location>
        <begin position="3570"/>
        <end position="3646"/>
    </location>
</feature>
<dbReference type="Gene3D" id="3.30.559.10">
    <property type="entry name" value="Chloramphenicol acetyltransferase-like domain"/>
    <property type="match status" value="1"/>
</dbReference>
<dbReference type="OrthoDB" id="329835at2759"/>
<dbReference type="SUPFAM" id="SSF52777">
    <property type="entry name" value="CoA-dependent acyltransferases"/>
    <property type="match status" value="2"/>
</dbReference>
<dbReference type="Gene3D" id="3.10.129.110">
    <property type="entry name" value="Polyketide synthase dehydratase"/>
    <property type="match status" value="1"/>
</dbReference>
<dbReference type="Gene3D" id="3.40.47.10">
    <property type="match status" value="1"/>
</dbReference>
<dbReference type="SMART" id="SM00822">
    <property type="entry name" value="PKS_KR"/>
    <property type="match status" value="1"/>
</dbReference>
<dbReference type="Pfam" id="PF00501">
    <property type="entry name" value="AMP-binding"/>
    <property type="match status" value="1"/>
</dbReference>
<keyword evidence="12" id="KW-1185">Reference proteome</keyword>
<feature type="region of interest" description="C-terminal hotdog fold" evidence="6">
    <location>
        <begin position="1117"/>
        <end position="1272"/>
    </location>
</feature>
<dbReference type="InterPro" id="IPR014031">
    <property type="entry name" value="Ketoacyl_synth_C"/>
</dbReference>
<dbReference type="InterPro" id="IPR049551">
    <property type="entry name" value="PKS_DH_C"/>
</dbReference>
<dbReference type="InterPro" id="IPR014043">
    <property type="entry name" value="Acyl_transferase_dom"/>
</dbReference>
<evidence type="ECO:0008006" key="13">
    <source>
        <dbReference type="Google" id="ProtNLM"/>
    </source>
</evidence>
<evidence type="ECO:0000256" key="1">
    <source>
        <dbReference type="ARBA" id="ARBA00022450"/>
    </source>
</evidence>
<keyword evidence="4" id="KW-0808">Transferase</keyword>
<dbReference type="EMBL" id="MDYM01000007">
    <property type="protein sequence ID" value="OQD64783.1"/>
    <property type="molecule type" value="Genomic_DNA"/>
</dbReference>
<feature type="domain" description="PKS/mFAS DH" evidence="10">
    <location>
        <begin position="961"/>
        <end position="1272"/>
    </location>
</feature>
<dbReference type="Pfam" id="PF07993">
    <property type="entry name" value="NAD_binding_4"/>
    <property type="match status" value="1"/>
</dbReference>
<dbReference type="InterPro" id="IPR029063">
    <property type="entry name" value="SAM-dependent_MTases_sf"/>
</dbReference>
<dbReference type="CDD" id="cd02440">
    <property type="entry name" value="AdoMet_MTases"/>
    <property type="match status" value="1"/>
</dbReference>
<dbReference type="InterPro" id="IPR049552">
    <property type="entry name" value="PKS_DH_N"/>
</dbReference>
<evidence type="ECO:0000259" key="10">
    <source>
        <dbReference type="PROSITE" id="PS52019"/>
    </source>
</evidence>
<comment type="similarity">
    <text evidence="5">In the C-terminal section; belongs to the NRP synthetase family.</text>
</comment>
<dbReference type="InterPro" id="IPR013968">
    <property type="entry name" value="PKS_KR"/>
</dbReference>
<dbReference type="SUPFAM" id="SSF53901">
    <property type="entry name" value="Thiolase-like"/>
    <property type="match status" value="1"/>
</dbReference>
<dbReference type="GO" id="GO:0004315">
    <property type="term" value="F:3-oxoacyl-[acyl-carrier-protein] synthase activity"/>
    <property type="evidence" value="ECO:0007669"/>
    <property type="project" value="InterPro"/>
</dbReference>
<dbReference type="Gene3D" id="3.30.559.30">
    <property type="entry name" value="Nonribosomal peptide synthetase, condensation domain"/>
    <property type="match status" value="1"/>
</dbReference>
<dbReference type="SUPFAM" id="SSF56801">
    <property type="entry name" value="Acetyl-CoA synthetase-like"/>
    <property type="match status" value="1"/>
</dbReference>
<dbReference type="GO" id="GO:0030639">
    <property type="term" value="P:polyketide biosynthetic process"/>
    <property type="evidence" value="ECO:0007669"/>
    <property type="project" value="UniProtKB-ARBA"/>
</dbReference>
<dbReference type="SUPFAM" id="SSF47336">
    <property type="entry name" value="ACP-like"/>
    <property type="match status" value="2"/>
</dbReference>
<dbReference type="InterPro" id="IPR001227">
    <property type="entry name" value="Ac_transferase_dom_sf"/>
</dbReference>
<dbReference type="Gene3D" id="3.40.50.150">
    <property type="entry name" value="Vaccinia Virus protein VP39"/>
    <property type="match status" value="1"/>
</dbReference>
<dbReference type="Gene3D" id="3.40.366.10">
    <property type="entry name" value="Malonyl-Coenzyme A Acyl Carrier Protein, domain 2"/>
    <property type="match status" value="1"/>
</dbReference>
<dbReference type="InterPro" id="IPR023213">
    <property type="entry name" value="CAT-like_dom_sf"/>
</dbReference>
<feature type="active site" description="Proton acceptor; for dehydratase activity" evidence="6">
    <location>
        <position position="993"/>
    </location>
</feature>
<comment type="caution">
    <text evidence="11">The sequence shown here is derived from an EMBL/GenBank/DDBJ whole genome shotgun (WGS) entry which is preliminary data.</text>
</comment>
<dbReference type="InterPro" id="IPR042104">
    <property type="entry name" value="PKS_dehydratase_sf"/>
</dbReference>
<dbReference type="InterPro" id="IPR020807">
    <property type="entry name" value="PKS_DH"/>
</dbReference>
<dbReference type="InterPro" id="IPR020806">
    <property type="entry name" value="PKS_PP-bd"/>
</dbReference>
<dbReference type="STRING" id="60169.A0A1V6NJA6"/>
<evidence type="ECO:0000256" key="2">
    <source>
        <dbReference type="ARBA" id="ARBA00022553"/>
    </source>
</evidence>
<organism evidence="11 12">
    <name type="scientific">Penicillium polonicum</name>
    <dbReference type="NCBI Taxonomy" id="60169"/>
    <lineage>
        <taxon>Eukaryota</taxon>
        <taxon>Fungi</taxon>
        <taxon>Dikarya</taxon>
        <taxon>Ascomycota</taxon>
        <taxon>Pezizomycotina</taxon>
        <taxon>Eurotiomycetes</taxon>
        <taxon>Eurotiomycetidae</taxon>
        <taxon>Eurotiales</taxon>
        <taxon>Aspergillaceae</taxon>
        <taxon>Penicillium</taxon>
    </lineage>
</organism>
<keyword evidence="1" id="KW-0596">Phosphopantetheine</keyword>
<dbReference type="InterPro" id="IPR042099">
    <property type="entry name" value="ANL_N_sf"/>
</dbReference>
<dbReference type="PROSITE" id="PS52019">
    <property type="entry name" value="PKS_MFAS_DH"/>
    <property type="match status" value="1"/>
</dbReference>
<dbReference type="Pfam" id="PF02801">
    <property type="entry name" value="Ketoacyl-synt_C"/>
    <property type="match status" value="1"/>
</dbReference>
<dbReference type="InterPro" id="IPR057326">
    <property type="entry name" value="KR_dom"/>
</dbReference>
<sequence>MVYTYSPKEPIAIIGSGCRFPGNSTSPSKLWDLLYSPRDLTREVPSESRFNAKGFYNVDGEHHGASNASNAYFIEEDPRHFDASFFSIPPREAESIDPQQRLLLETVYEAMENAGLTLQSMRGSETSAYMGAMSADYTDTQLRDIENVSKYMITGTSRALLSNRLSYFFDWKGPSISIDTACSSSLAAVHLGVQALRAGECKISCVGGSNIILNADCYLAATSLHLLSPTGRSQMWDVAADGYARGEGVCVFFMKTLSQALRDGDRIDALLRETCVNSDGRTQGIALPSAEAQVSLMRTAYKNAGLDLTKAEDRPQYIEAHGKEAFAIATTFFPPGKDHSNRPKLVVGSIKTVIGHTEGCAGIAGILKTVLAMRHRTIPPNQHFHNLNPSVKPSFKYLSVATSPQAWPALPVDTPLRASVNGFGSGGTNCHAIVESYEPEIHDNGPWGKPEQLCRTSNSVPVADADFSPIPLLFSAGSGTALRAMLERYEEYLDKNDVSIGRLTMTLNSYRSTLPVRISIPATSKASTLEVIRSQLAKVRSSPGAEIGTRSSIPEFDHNKRPKILGVFTGQGAQWAGMGQGLMEKSALFKEVIKVMEVAMSQLPDGPAWSLEEEIMKPPKTSRLGEAEISLPVCAALQVGLVKVLQSARINFSMVVGHSGGEIGSAYAAGKINEIDAIKIAYYRGVYTKLAIGKDGKKGGMIAVGFGYEEGLSFCALEKFADRLTVAASNSPKSVTLSGDLDAVHEAKEMLDAEGLFNRVLRLDTAYHSHHMHPCAAPYLAAIERCGLVAGQSNQTAWASSVYEDNRMITPAQDADMEAAYWKDNLIGRVLFSQAVERAIDEANGDFDLALEVGPHPSLKGPTLETIRHKLGSEIPYSGVLDRKSDDISALSTALGFTWLTLGCGVVDFTGYASAFGPSIASSLNAPPLPDLPTYPWDHKKVLYRESRLNKNVRNRADPPHALLGSRTPDDTDYEPRWRNFFMIDELPWLRDHCIQNQVLVPAATYCVMALEAAKVLCRGKNVHSIELVNVTILRPIVLNEASDGTETLFSVRSNLDSNKSDGKIHAQFSLSAGAMDDRHLRTAATGKIHITLTDHGADLELPELFPTRQQQGESDMLPTSIDRFYDSMDQIGLSYSGPFRAVHSLKRRLNHASSIVTVHSELAETIPIHPTWLDACFQTFLAAFAAPLDGSLWTAFMPTTIGRMVFSPSTNTQSLGNSVTVDARIEEFTPGYQATLPTLTGDMSIFDSQFNKLHVRIQDFVMSSFLPASESDDRKFYLKNVWSQEILSGAICASSEHEITEQTNESNLIEVCEKAVHYYLSKLSTAHHLGDLVGKCPGLPSLISEMEARVTTVPTQSEMASTLEEFGEQIDLTLVRTIGESLLNSPTDGLGPIVPQGNPTSIGTLISRWHNEGLGFSQLESYFVSAAKQISHQYASLRILQVGPSSSSLVRSICNELGRGLERYTVVDDSLEKIEEMRTALSADHLRLDFTQANVEDGIDEVGNLNSAGPFDLVILHKAFTKQVAALKTIRQLLRPGGFLLMMAATGFQLRFPFMLLSTPPSLDENGLMQTKFTNPTPEEIHNLLRQIRYSGVDSIALDNVTDKHTFSVVVSQAVDDQMSFLRTPLTSPSPTPLNGKLLVVGGLSPDISNLSRDIQTKLLGIWQGEIINVRTLAELTDEANDAEAVLSLTDLDRPVLEDIRAPTLKGLQTLFSTAKTVLWITEGARADNPYQNATIGIGRSFQSENPQKLLQFLDLDTIHDVDQVVAESFLRLIGMRNNSTSANETRLSTIEPEIRLTKGKILIPRLLPDRERNDRLNALRRKVETQTVIDSQPVCLSRPMHVDGGVAYTAEAVGCDENSTGDTPDSITIHVKLCSLDPVIPNIENGVLFCCVGRTTEGARVLGLSTSNASVVKVSRALAIEIDENTSRDDFTFMIQLIAEIKALVIINSTPLGSNTLVYGAAPRTAASLQRSGRSDISLVNFKSGSTVPIPHSHIFIERHASRREVQSKLPAKTRTLIHMGHGTETREFTSIKQALPPQATVFAFTDLSTRDVVPCELLAKALAFVGSNPSCDQEGVITASTLVAAGMKGHGNVGLVDWSGNQSIKLSQRPVDTSTLFSPNKTYILVGLTGQVGQSMCRWMVQCGARHIVVTSRNPQKQSQLWKDELIRQGADIAIEAVDVTKKHHLAELRNRIVRSMPPVGGIANGAMVLDDRMFVDMPFESFQTAMKPKVEGSIYLEEIFVDDDLEFFLFFSSISVMTGQRTQANYVAANNFMVAMAERRRARGLPASVIDIGMVVGIGVVERSQNDKGVSTMENSIRQMHYMPVSETDLHHIFAEAILVGRRDESPELITGLETYKPVTGETPFWHRNVRFSHLITDPDAVKPGAKSSGSAQKSLKEMLITSGGPDEAMAVMENALLEYLASSLKLSRETIYTDMPLIDLGIDSLVAVQIRNWTWAESGYDLPVLKILGGSSVAQVCSDVVSSLSFDKKSIAAAKIESQTTPQQKARPWDRKPSDTKTTDDVKVSPKSEIFTNGHNSLSNGTSEKSANPAKSSKSRRRAQANGSATKNGLRPTPVRTEPLSLGQSRLYFLSQYLSDDNVLNCIISYTLSGQLDVYKFERSINEVCQRHETLRTSFYTDDEQGTPMQGVLDKSHFRLKVISGLSDSSDVEREFDSIRYHHYDLEQADTFVATILSHGTYSHTVIFGYHHIIMDGVSWQIFQKEMAMAYNEPDSTKSPKHIPAQYSEFTLKQQGDLSNGAYAERLKFFQKEFRKPLSPLPVFPFSRVGTRKAVKQYAVQEVVTYLDVNVASAIKKASQGSQTTPFHFYLSAFQVLLHRLLNADEICIGVVDANRSDQKFVNTIGFFLETIPLLFKIDPGESFSELLKKTRNKAYAGLSQTGVPTEEILRACNVQSSTTETPLFQTCFNYRMGAGRTSPLQGLDMKFLDYVDAKSPFDLVATVDDLDNGTAMITLHLQDYLYDQEGAQLLSNMYTHILELLAEDIDSLVGSVPISNPALEEEAIRLGTGPILDFAVPVPATVSGIIETWVDKDPHALAVKDTTGKTKTYLQLSERADAIAAALLNAGAGASDAVGVLLEPGVDTIATILAILRIGAVYVPLDTRSTNTLLAEILQESQPAISIHHAATAQRSRKLFRTYSKGKSVTLNAIPQKTVRKIQDNSALDDLAMILYTSGSTGKPKGIPLTNANIRTPILGVSQSVPLGREVVLQQSGQGFDAAIYQIFISLVNGGTLIMADNRGDPAKIAELMAAENVTCTTLVVSEMKALLKYGYDRLYNCSSWRISMVAGEAFTVQLLDQFRALNRSDLKVINAYGPTEASICSSLGEVSFEELSSTEVSIPIGKAISNYGTYIVDRDCSPVPVGWPGEVAIAGPGVASGYLNLPALTQAKFKTSASLGGLSKSGLIYLTGDKGRMLSDGSIVISGRVDGDDQVKIRGHRVQLADVATALIQTSRGVFADAAVLLKGDDPMRQQLVAYIVFSRSSSTLDKETYFRQLIQELPIPAYMRPVLIIPLDILPMTERGKLDTKKLSLLPLPRLSLDETLDEQLTSTEARVRDLWKHILGDITSSIPIRRSSDFFSVGGNSLLLLPLKAEISRSFGVDISIPEIFQASTLELLAARLDGTSLLAQIAWDKETDLDQMNFTSPIASNGVNGRDSPMSDTKRISVLLTGATGFLGGGILRQLVELPNVTNIHCLAIRPKKDGLPRSLSVYSPKIICHTGDLALPNFGMSDGAISDLLKGIDVIIHNGAEVSHMKNYRSLRAVNLLSTMQLARAAVIHSIPIHYISTGGVTRLSGADKQPEISLASFHPPTDGSDGYVASKWASEVFLEKVQKRFNGQVWIHRPSSITGDGVPELDITHSLLKFSKELGAVPDLTGSTGFFDLVSLETVSMNIAAGVVNAGEVGGNLVYLHHSDEQVIAIEDFQRYVEELEGRSLQVLPLKEWVEESIRKGLDEVLGSYMLASKGVIRAPLLQRDRRIE</sequence>
<feature type="domain" description="Carrier" evidence="8">
    <location>
        <begin position="2412"/>
        <end position="2489"/>
    </location>
</feature>
<dbReference type="SMART" id="SM00827">
    <property type="entry name" value="PKS_AT"/>
    <property type="match status" value="1"/>
</dbReference>
<dbReference type="InterPro" id="IPR049900">
    <property type="entry name" value="PKS_mFAS_DH"/>
</dbReference>
<dbReference type="GO" id="GO:0004312">
    <property type="term" value="F:fatty acid synthase activity"/>
    <property type="evidence" value="ECO:0007669"/>
    <property type="project" value="TreeGrafter"/>
</dbReference>
<dbReference type="InterPro" id="IPR020841">
    <property type="entry name" value="PKS_Beta-ketoAc_synthase_dom"/>
</dbReference>
<dbReference type="InterPro" id="IPR016039">
    <property type="entry name" value="Thiolase-like"/>
</dbReference>
<feature type="region of interest" description="Disordered" evidence="7">
    <location>
        <begin position="2502"/>
        <end position="2583"/>
    </location>
</feature>
<dbReference type="Pfam" id="PF21089">
    <property type="entry name" value="PKS_DH_N"/>
    <property type="match status" value="1"/>
</dbReference>
<dbReference type="InterPro" id="IPR036736">
    <property type="entry name" value="ACP-like_sf"/>
</dbReference>
<proteinExistence type="inferred from homology"/>
<feature type="active site" description="Proton donor; for dehydratase activity" evidence="6">
    <location>
        <position position="1175"/>
    </location>
</feature>
<dbReference type="PANTHER" id="PTHR43775">
    <property type="entry name" value="FATTY ACID SYNTHASE"/>
    <property type="match status" value="1"/>
</dbReference>
<dbReference type="GO" id="GO:0031177">
    <property type="term" value="F:phosphopantetheine binding"/>
    <property type="evidence" value="ECO:0007669"/>
    <property type="project" value="InterPro"/>
</dbReference>
<evidence type="ECO:0000256" key="7">
    <source>
        <dbReference type="SAM" id="MobiDB-lite"/>
    </source>
</evidence>
<reference evidence="12" key="1">
    <citation type="journal article" date="2017" name="Nat. Microbiol.">
        <title>Global analysis of biosynthetic gene clusters reveals vast potential of secondary metabolite production in Penicillium species.</title>
        <authorList>
            <person name="Nielsen J.C."/>
            <person name="Grijseels S."/>
            <person name="Prigent S."/>
            <person name="Ji B."/>
            <person name="Dainat J."/>
            <person name="Nielsen K.F."/>
            <person name="Frisvad J.C."/>
            <person name="Workman M."/>
            <person name="Nielsen J."/>
        </authorList>
    </citation>
    <scope>NUCLEOTIDE SEQUENCE [LARGE SCALE GENOMIC DNA]</scope>
    <source>
        <strain evidence="12">IBT 4502</strain>
    </source>
</reference>